<evidence type="ECO:0000313" key="3">
    <source>
        <dbReference type="Proteomes" id="UP000684084"/>
    </source>
</evidence>
<dbReference type="Proteomes" id="UP000684084">
    <property type="component" value="Unassembled WGS sequence"/>
</dbReference>
<feature type="domain" description="BTB" evidence="1">
    <location>
        <begin position="71"/>
        <end position="141"/>
    </location>
</feature>
<dbReference type="VEuPathDB" id="FungiDB:RhiirFUN_003663"/>
<dbReference type="Pfam" id="PF00651">
    <property type="entry name" value="BTB"/>
    <property type="match status" value="1"/>
</dbReference>
<organism evidence="2 3">
    <name type="scientific">Rhizophagus irregularis</name>
    <dbReference type="NCBI Taxonomy" id="588596"/>
    <lineage>
        <taxon>Eukaryota</taxon>
        <taxon>Fungi</taxon>
        <taxon>Fungi incertae sedis</taxon>
        <taxon>Mucoromycota</taxon>
        <taxon>Glomeromycotina</taxon>
        <taxon>Glomeromycetes</taxon>
        <taxon>Glomerales</taxon>
        <taxon>Glomeraceae</taxon>
        <taxon>Rhizophagus</taxon>
    </lineage>
</organism>
<accession>A0A915Z8Q4</accession>
<dbReference type="InterPro" id="IPR000210">
    <property type="entry name" value="BTB/POZ_dom"/>
</dbReference>
<dbReference type="PROSITE" id="PS50097">
    <property type="entry name" value="BTB"/>
    <property type="match status" value="1"/>
</dbReference>
<evidence type="ECO:0000259" key="1">
    <source>
        <dbReference type="PROSITE" id="PS50097"/>
    </source>
</evidence>
<comment type="caution">
    <text evidence="2">The sequence shown here is derived from an EMBL/GenBank/DDBJ whole genome shotgun (WGS) entry which is preliminary data.</text>
</comment>
<dbReference type="EMBL" id="CAGKOT010000020">
    <property type="protein sequence ID" value="CAB5364783.1"/>
    <property type="molecule type" value="Genomic_DNA"/>
</dbReference>
<gene>
    <name evidence="2" type="ORF">CHRIB12_LOCUS10144</name>
</gene>
<protein>
    <recommendedName>
        <fullName evidence="1">BTB domain-containing protein</fullName>
    </recommendedName>
</protein>
<proteinExistence type="predicted"/>
<evidence type="ECO:0000313" key="2">
    <source>
        <dbReference type="EMBL" id="CAB5364783.1"/>
    </source>
</evidence>
<reference evidence="2" key="1">
    <citation type="submission" date="2020-05" db="EMBL/GenBank/DDBJ databases">
        <authorList>
            <person name="Rincon C."/>
            <person name="Sanders R I."/>
            <person name="Robbins C."/>
            <person name="Chaturvedi A."/>
        </authorList>
    </citation>
    <scope>NUCLEOTIDE SEQUENCE</scope>
    <source>
        <strain evidence="2">CHB12</strain>
    </source>
</reference>
<dbReference type="AlphaFoldDB" id="A0A915Z8Q4"/>
<dbReference type="CDD" id="cd18186">
    <property type="entry name" value="BTB_POZ_ZBTB_KLHL-like"/>
    <property type="match status" value="1"/>
</dbReference>
<sequence>MLVRMSPIDCLTFDKEIFNYQSYKISINHCKDIDKVIIIRQKSLFSALFSTKKAYFELLYLSLMLDDADDYNVIIQTGEGQNIKEFNAHSNILRARSPYFKSALSTKWITKKNNMIEFKKPNIRPTVFEIILKYIYTGYFL</sequence>
<name>A0A915Z8Q4_9GLOM</name>
<dbReference type="OrthoDB" id="8789982at2759"/>